<keyword evidence="2" id="KW-0645">Protease</keyword>
<dbReference type="EMBL" id="BLLB01000002">
    <property type="protein sequence ID" value="GFH03506.1"/>
    <property type="molecule type" value="Genomic_DNA"/>
</dbReference>
<comment type="caution">
    <text evidence="8">The sequence shown here is derived from an EMBL/GenBank/DDBJ whole genome shotgun (WGS) entry which is preliminary data.</text>
</comment>
<dbReference type="InterPro" id="IPR000064">
    <property type="entry name" value="NLP_P60_dom"/>
</dbReference>
<evidence type="ECO:0000259" key="7">
    <source>
        <dbReference type="PROSITE" id="PS51935"/>
    </source>
</evidence>
<dbReference type="InterPro" id="IPR051794">
    <property type="entry name" value="PG_Endopeptidase_C40"/>
</dbReference>
<evidence type="ECO:0000313" key="9">
    <source>
        <dbReference type="Proteomes" id="UP000465304"/>
    </source>
</evidence>
<feature type="domain" description="NlpC/P60" evidence="7">
    <location>
        <begin position="94"/>
        <end position="217"/>
    </location>
</feature>
<proteinExistence type="inferred from homology"/>
<dbReference type="NCBIfam" id="NF033743">
    <property type="entry name" value="NlpC_inact_RipD"/>
    <property type="match status" value="1"/>
</dbReference>
<keyword evidence="6" id="KW-0732">Signal</keyword>
<reference evidence="8 9" key="1">
    <citation type="journal article" date="2019" name="Emerg. Microbes Infect.">
        <title>Comprehensive subspecies identification of 175 nontuberculous mycobacteria species based on 7547 genomic profiles.</title>
        <authorList>
            <person name="Matsumoto Y."/>
            <person name="Kinjo T."/>
            <person name="Motooka D."/>
            <person name="Nabeya D."/>
            <person name="Jung N."/>
            <person name="Uechi K."/>
            <person name="Horii T."/>
            <person name="Iida T."/>
            <person name="Fujita J."/>
            <person name="Nakamura S."/>
        </authorList>
    </citation>
    <scope>NUCLEOTIDE SEQUENCE [LARGE SCALE GENOMIC DNA]</scope>
    <source>
        <strain evidence="8 9">JCM 30996</strain>
    </source>
</reference>
<dbReference type="Gene3D" id="3.90.1720.10">
    <property type="entry name" value="endopeptidase domain like (from Nostoc punctiforme)"/>
    <property type="match status" value="1"/>
</dbReference>
<evidence type="ECO:0000256" key="3">
    <source>
        <dbReference type="ARBA" id="ARBA00022801"/>
    </source>
</evidence>
<sequence>MRRVRVFVVLLLGVALLVATPGLATADITRSATNQKAVELVIARAMSQRGVPFAYGGGGASGPSKGTVTVSETFETPENSETAGTSGTDETPPADSAAADLVPGLNLPGVTPDVGAPAPEPRRIEVVGFDASGLMVYAYAGAGVKLPRSSGEQYKVGQKVAPAAALPGDLIFYGPEGTQSVALFIGNGQMVETTDAGVAVSSVRTDNMAPYLVRIIA</sequence>
<dbReference type="InterPro" id="IPR038765">
    <property type="entry name" value="Papain-like_cys_pep_sf"/>
</dbReference>
<dbReference type="PANTHER" id="PTHR47359">
    <property type="entry name" value="PEPTIDOGLYCAN DL-ENDOPEPTIDASE CWLO"/>
    <property type="match status" value="1"/>
</dbReference>
<evidence type="ECO:0000256" key="6">
    <source>
        <dbReference type="SAM" id="SignalP"/>
    </source>
</evidence>
<dbReference type="SUPFAM" id="SSF54001">
    <property type="entry name" value="Cysteine proteinases"/>
    <property type="match status" value="1"/>
</dbReference>
<evidence type="ECO:0000256" key="2">
    <source>
        <dbReference type="ARBA" id="ARBA00022670"/>
    </source>
</evidence>
<keyword evidence="3 8" id="KW-0378">Hydrolase</keyword>
<feature type="chain" id="PRO_5029527951" evidence="6">
    <location>
        <begin position="27"/>
        <end position="217"/>
    </location>
</feature>
<evidence type="ECO:0000256" key="1">
    <source>
        <dbReference type="ARBA" id="ARBA00007074"/>
    </source>
</evidence>
<feature type="compositionally biased region" description="Polar residues" evidence="5">
    <location>
        <begin position="67"/>
        <end position="89"/>
    </location>
</feature>
<evidence type="ECO:0000313" key="8">
    <source>
        <dbReference type="EMBL" id="GFH03506.1"/>
    </source>
</evidence>
<dbReference type="Proteomes" id="UP000465304">
    <property type="component" value="Unassembled WGS sequence"/>
</dbReference>
<gene>
    <name evidence="8" type="ORF">MHIP_39890</name>
</gene>
<dbReference type="Pfam" id="PF00877">
    <property type="entry name" value="NLPC_P60"/>
    <property type="match status" value="1"/>
</dbReference>
<dbReference type="GO" id="GO:0008234">
    <property type="term" value="F:cysteine-type peptidase activity"/>
    <property type="evidence" value="ECO:0007669"/>
    <property type="project" value="UniProtKB-KW"/>
</dbReference>
<accession>A0A7I9ZS43</accession>
<dbReference type="RefSeq" id="WP_163891213.1">
    <property type="nucleotide sequence ID" value="NZ_BLLB01000002.1"/>
</dbReference>
<protein>
    <submittedName>
        <fullName evidence="8">Hydrolase</fullName>
    </submittedName>
</protein>
<evidence type="ECO:0000256" key="5">
    <source>
        <dbReference type="SAM" id="MobiDB-lite"/>
    </source>
</evidence>
<evidence type="ECO:0000256" key="4">
    <source>
        <dbReference type="ARBA" id="ARBA00022807"/>
    </source>
</evidence>
<dbReference type="GO" id="GO:0006508">
    <property type="term" value="P:proteolysis"/>
    <property type="evidence" value="ECO:0007669"/>
    <property type="project" value="UniProtKB-KW"/>
</dbReference>
<comment type="similarity">
    <text evidence="1">Belongs to the peptidase C40 family.</text>
</comment>
<organism evidence="8 9">
    <name type="scientific">Mycolicibacterium hippocampi</name>
    <dbReference type="NCBI Taxonomy" id="659824"/>
    <lineage>
        <taxon>Bacteria</taxon>
        <taxon>Bacillati</taxon>
        <taxon>Actinomycetota</taxon>
        <taxon>Actinomycetes</taxon>
        <taxon>Mycobacteriales</taxon>
        <taxon>Mycobacteriaceae</taxon>
        <taxon>Mycolicibacterium</taxon>
    </lineage>
</organism>
<dbReference type="PANTHER" id="PTHR47359:SF3">
    <property type="entry name" value="NLP_P60 DOMAIN-CONTAINING PROTEIN-RELATED"/>
    <property type="match status" value="1"/>
</dbReference>
<feature type="region of interest" description="Disordered" evidence="5">
    <location>
        <begin position="57"/>
        <end position="98"/>
    </location>
</feature>
<keyword evidence="9" id="KW-1185">Reference proteome</keyword>
<feature type="signal peptide" evidence="6">
    <location>
        <begin position="1"/>
        <end position="26"/>
    </location>
</feature>
<dbReference type="AlphaFoldDB" id="A0A7I9ZS43"/>
<dbReference type="PROSITE" id="PS51935">
    <property type="entry name" value="NLPC_P60"/>
    <property type="match status" value="1"/>
</dbReference>
<keyword evidence="4" id="KW-0788">Thiol protease</keyword>
<name>A0A7I9ZS43_9MYCO</name>